<dbReference type="AlphaFoldDB" id="A0AAU8FH61"/>
<evidence type="ECO:0000313" key="2">
    <source>
        <dbReference type="EMBL" id="XCH23876.1"/>
    </source>
</evidence>
<accession>A0AAU8FH61</accession>
<feature type="domain" description="Secretion system C-terminal sorting" evidence="1">
    <location>
        <begin position="83"/>
        <end position="146"/>
    </location>
</feature>
<organism evidence="2">
    <name type="scientific">Dyadobacter sp. 676</name>
    <dbReference type="NCBI Taxonomy" id="3088362"/>
    <lineage>
        <taxon>Bacteria</taxon>
        <taxon>Pseudomonadati</taxon>
        <taxon>Bacteroidota</taxon>
        <taxon>Cytophagia</taxon>
        <taxon>Cytophagales</taxon>
        <taxon>Spirosomataceae</taxon>
        <taxon>Dyadobacter</taxon>
    </lineage>
</organism>
<reference evidence="2" key="1">
    <citation type="submission" date="2024-06" db="EMBL/GenBank/DDBJ databases">
        <title>Sequencing and assembly of the genome of Dyadobacter sp. strain 676, a symbiont of Cyamopsis tetragonoloba.</title>
        <authorList>
            <person name="Guro P."/>
            <person name="Sazanova A."/>
            <person name="Kuznetsova I."/>
            <person name="Belimov A."/>
            <person name="Safronova V."/>
        </authorList>
    </citation>
    <scope>NUCLEOTIDE SEQUENCE</scope>
    <source>
        <strain evidence="2">676</strain>
    </source>
</reference>
<dbReference type="NCBIfam" id="TIGR04183">
    <property type="entry name" value="Por_Secre_tail"/>
    <property type="match status" value="1"/>
</dbReference>
<sequence length="152" mass="16944">MKLEGSSPFNYRYGAGNESFQRYPGKSIDSLLIRPVSDVAEYKLLEVRNSCGTGKLQEPSTFRIELITATDPLPAEEQVVFGPNPTNGMVELRFQSPSDRQLTVYNASGVALWNVRTRSDRASIRLTEQPAGIYLLEIKGKKGTASYRILKN</sequence>
<protein>
    <submittedName>
        <fullName evidence="2">T9SS type A sorting domain-containing protein</fullName>
    </submittedName>
</protein>
<gene>
    <name evidence="2" type="ORF">ABV298_26755</name>
</gene>
<name>A0AAU8FH61_9BACT</name>
<proteinExistence type="predicted"/>
<dbReference type="EMBL" id="CP159289">
    <property type="protein sequence ID" value="XCH23876.1"/>
    <property type="molecule type" value="Genomic_DNA"/>
</dbReference>
<dbReference type="InterPro" id="IPR026444">
    <property type="entry name" value="Secre_tail"/>
</dbReference>
<dbReference type="RefSeq" id="WP_353719200.1">
    <property type="nucleotide sequence ID" value="NZ_CP159289.1"/>
</dbReference>
<dbReference type="Pfam" id="PF18962">
    <property type="entry name" value="Por_Secre_tail"/>
    <property type="match status" value="1"/>
</dbReference>
<evidence type="ECO:0000259" key="1">
    <source>
        <dbReference type="Pfam" id="PF18962"/>
    </source>
</evidence>